<evidence type="ECO:0000313" key="1">
    <source>
        <dbReference type="EMBL" id="RCG28174.1"/>
    </source>
</evidence>
<sequence>MSTHAHELPLAEVPEHLDDLAAAIAEGEVVYLTRNGRRLAAVVAPEVVEAVEAHVVPGDLSALDDLIGSAPGLAEATDLQSLRDEWER</sequence>
<dbReference type="EMBL" id="QOIL01000014">
    <property type="protein sequence ID" value="RCG28174.1"/>
    <property type="molecule type" value="Genomic_DNA"/>
</dbReference>
<protein>
    <recommendedName>
        <fullName evidence="3">Antitoxin</fullName>
    </recommendedName>
</protein>
<keyword evidence="2" id="KW-1185">Reference proteome</keyword>
<comment type="caution">
    <text evidence="1">The sequence shown here is derived from an EMBL/GenBank/DDBJ whole genome shotgun (WGS) entry which is preliminary data.</text>
</comment>
<reference evidence="1 2" key="1">
    <citation type="submission" date="2018-06" db="EMBL/GenBank/DDBJ databases">
        <title>Sphaerisporangium craniellae sp. nov., isolated from a marine sponge in the South China Sea.</title>
        <authorList>
            <person name="Li L."/>
        </authorList>
    </citation>
    <scope>NUCLEOTIDE SEQUENCE [LARGE SCALE GENOMIC DNA]</scope>
    <source>
        <strain evidence="1 2">CCTCC AA 208026</strain>
    </source>
</reference>
<name>A0A367FCV5_9ACTN</name>
<gene>
    <name evidence="1" type="ORF">DQ384_23775</name>
</gene>
<dbReference type="Proteomes" id="UP000253094">
    <property type="component" value="Unassembled WGS sequence"/>
</dbReference>
<evidence type="ECO:0000313" key="2">
    <source>
        <dbReference type="Proteomes" id="UP000253094"/>
    </source>
</evidence>
<accession>A0A367FCV5</accession>
<dbReference type="RefSeq" id="WP_114031086.1">
    <property type="nucleotide sequence ID" value="NZ_QOIL01000014.1"/>
</dbReference>
<evidence type="ECO:0008006" key="3">
    <source>
        <dbReference type="Google" id="ProtNLM"/>
    </source>
</evidence>
<proteinExistence type="predicted"/>
<organism evidence="1 2">
    <name type="scientific">Sphaerisporangium album</name>
    <dbReference type="NCBI Taxonomy" id="509200"/>
    <lineage>
        <taxon>Bacteria</taxon>
        <taxon>Bacillati</taxon>
        <taxon>Actinomycetota</taxon>
        <taxon>Actinomycetes</taxon>
        <taxon>Streptosporangiales</taxon>
        <taxon>Streptosporangiaceae</taxon>
        <taxon>Sphaerisporangium</taxon>
    </lineage>
</organism>
<dbReference type="AlphaFoldDB" id="A0A367FCV5"/>